<evidence type="ECO:0000256" key="5">
    <source>
        <dbReference type="ARBA" id="ARBA00023136"/>
    </source>
</evidence>
<dbReference type="PANTHER" id="PTHR11920">
    <property type="entry name" value="GUANYLYL CYCLASE"/>
    <property type="match status" value="1"/>
</dbReference>
<dbReference type="GO" id="GO:0016020">
    <property type="term" value="C:membrane"/>
    <property type="evidence" value="ECO:0007669"/>
    <property type="project" value="UniProtKB-SubCell"/>
</dbReference>
<evidence type="ECO:0000256" key="4">
    <source>
        <dbReference type="ARBA" id="ARBA00022989"/>
    </source>
</evidence>
<dbReference type="STRING" id="580332.Slit_2097"/>
<feature type="transmembrane region" description="Helical" evidence="7">
    <location>
        <begin position="140"/>
        <end position="158"/>
    </location>
</feature>
<keyword evidence="4 7" id="KW-1133">Transmembrane helix</keyword>
<dbReference type="PROSITE" id="PS50125">
    <property type="entry name" value="GUANYLATE_CYCLASE_2"/>
    <property type="match status" value="1"/>
</dbReference>
<dbReference type="KEGG" id="slt:Slit_2097"/>
<feature type="transmembrane region" description="Helical" evidence="7">
    <location>
        <begin position="113"/>
        <end position="133"/>
    </location>
</feature>
<accession>D5CU13</accession>
<sequence length="447" mass="49378">MAAGGMGGMVQHIDSKEVKPEVMDTQEEKLRKSLLIFAAAFMTFAVMLWLAIYWMMGLNFSSNVPLGYQAVSVASLIYYMRTRNFEVLRFVQLTLFLFAPFIMQWSIGSSVTSSGVALWALLAPIGALVVSGWKESIPWFFAYIVLTAVSGFFDFYLGSGTATGIPMNTIGVFFALNFAAMSSILYFLVRYFVVETEKIKIQLDQQHALLAEEQKKSERVLFNVLPSNIAERLKNSQGLIADGYADVTVMFADLVNFTQLTEQMSPEQMVGLLNTVFSGFDELSEKYGLEKIKTIGDAYMVVGGLSRERPDYVEDMANMAIDMLDFVARHPALVKRNLGIHIGIATGPVVAGVIGTKRFIYDLWGDTVNIASRLTDDARQGHILTDKLTYNRLRFGYLFEPPNVLNVKGKGEMTSYRMIGRVAHADGPDTAGNVYHLPAAGGAPASA</sequence>
<evidence type="ECO:0000256" key="3">
    <source>
        <dbReference type="ARBA" id="ARBA00022741"/>
    </source>
</evidence>
<evidence type="ECO:0000313" key="9">
    <source>
        <dbReference type="EMBL" id="ADE12325.1"/>
    </source>
</evidence>
<dbReference type="AlphaFoldDB" id="D5CU13"/>
<feature type="transmembrane region" description="Helical" evidence="7">
    <location>
        <begin position="34"/>
        <end position="56"/>
    </location>
</feature>
<reference evidence="9 10" key="1">
    <citation type="submission" date="2010-03" db="EMBL/GenBank/DDBJ databases">
        <title>Complete sequence of Sideroxydans lithotrophicus ES-1.</title>
        <authorList>
            <consortium name="US DOE Joint Genome Institute"/>
            <person name="Lucas S."/>
            <person name="Copeland A."/>
            <person name="Lapidus A."/>
            <person name="Cheng J.-F."/>
            <person name="Bruce D."/>
            <person name="Goodwin L."/>
            <person name="Pitluck S."/>
            <person name="Munk A.C."/>
            <person name="Detter J.C."/>
            <person name="Han C."/>
            <person name="Tapia R."/>
            <person name="Larimer F."/>
            <person name="Land M."/>
            <person name="Hauser L."/>
            <person name="Kyrpides N."/>
            <person name="Ivanova N."/>
            <person name="Emerson D."/>
            <person name="Woyke T."/>
        </authorList>
    </citation>
    <scope>NUCLEOTIDE SEQUENCE [LARGE SCALE GENOMIC DNA]</scope>
    <source>
        <strain evidence="9 10">ES-1</strain>
    </source>
</reference>
<dbReference type="Proteomes" id="UP000001625">
    <property type="component" value="Chromosome"/>
</dbReference>
<dbReference type="InterPro" id="IPR029787">
    <property type="entry name" value="Nucleotide_cyclase"/>
</dbReference>
<dbReference type="EMBL" id="CP001965">
    <property type="protein sequence ID" value="ADE12325.1"/>
    <property type="molecule type" value="Genomic_DNA"/>
</dbReference>
<dbReference type="HOGENOM" id="CLU_001072_14_1_4"/>
<feature type="transmembrane region" description="Helical" evidence="7">
    <location>
        <begin position="170"/>
        <end position="193"/>
    </location>
</feature>
<keyword evidence="5 7" id="KW-0472">Membrane</keyword>
<evidence type="ECO:0000313" key="10">
    <source>
        <dbReference type="Proteomes" id="UP000001625"/>
    </source>
</evidence>
<dbReference type="GO" id="GO:0004016">
    <property type="term" value="F:adenylate cyclase activity"/>
    <property type="evidence" value="ECO:0007669"/>
    <property type="project" value="UniProtKB-ARBA"/>
</dbReference>
<dbReference type="InterPro" id="IPR050401">
    <property type="entry name" value="Cyclic_nucleotide_synthase"/>
</dbReference>
<gene>
    <name evidence="9" type="ordered locus">Slit_2097</name>
</gene>
<dbReference type="GO" id="GO:0000166">
    <property type="term" value="F:nucleotide binding"/>
    <property type="evidence" value="ECO:0007669"/>
    <property type="project" value="UniProtKB-KW"/>
</dbReference>
<name>D5CU13_SIDLE</name>
<dbReference type="GO" id="GO:0004383">
    <property type="term" value="F:guanylate cyclase activity"/>
    <property type="evidence" value="ECO:0007669"/>
    <property type="project" value="UniProtKB-EC"/>
</dbReference>
<dbReference type="EC" id="4.6.1.2" evidence="9"/>
<dbReference type="Pfam" id="PF00211">
    <property type="entry name" value="Guanylate_cyc"/>
    <property type="match status" value="1"/>
</dbReference>
<proteinExistence type="predicted"/>
<dbReference type="SMART" id="SM00044">
    <property type="entry name" value="CYCc"/>
    <property type="match status" value="1"/>
</dbReference>
<dbReference type="GO" id="GO:0035556">
    <property type="term" value="P:intracellular signal transduction"/>
    <property type="evidence" value="ECO:0007669"/>
    <property type="project" value="InterPro"/>
</dbReference>
<keyword evidence="10" id="KW-1185">Reference proteome</keyword>
<evidence type="ECO:0000256" key="6">
    <source>
        <dbReference type="ARBA" id="ARBA00023239"/>
    </source>
</evidence>
<feature type="transmembrane region" description="Helical" evidence="7">
    <location>
        <begin position="87"/>
        <end position="107"/>
    </location>
</feature>
<feature type="domain" description="Guanylate cyclase" evidence="8">
    <location>
        <begin position="248"/>
        <end position="375"/>
    </location>
</feature>
<dbReference type="InterPro" id="IPR001054">
    <property type="entry name" value="A/G_cyclase"/>
</dbReference>
<evidence type="ECO:0000256" key="2">
    <source>
        <dbReference type="ARBA" id="ARBA00022692"/>
    </source>
</evidence>
<feature type="transmembrane region" description="Helical" evidence="7">
    <location>
        <begin position="62"/>
        <end position="80"/>
    </location>
</feature>
<dbReference type="SUPFAM" id="SSF55073">
    <property type="entry name" value="Nucleotide cyclase"/>
    <property type="match status" value="1"/>
</dbReference>
<keyword evidence="6 9" id="KW-0456">Lyase</keyword>
<dbReference type="PANTHER" id="PTHR11920:SF335">
    <property type="entry name" value="GUANYLATE CYCLASE"/>
    <property type="match status" value="1"/>
</dbReference>
<dbReference type="CDD" id="cd07302">
    <property type="entry name" value="CHD"/>
    <property type="match status" value="1"/>
</dbReference>
<organism evidence="9 10">
    <name type="scientific">Sideroxydans lithotrophicus (strain ES-1)</name>
    <dbReference type="NCBI Taxonomy" id="580332"/>
    <lineage>
        <taxon>Bacteria</taxon>
        <taxon>Pseudomonadati</taxon>
        <taxon>Pseudomonadota</taxon>
        <taxon>Betaproteobacteria</taxon>
        <taxon>Nitrosomonadales</taxon>
        <taxon>Gallionellaceae</taxon>
        <taxon>Sideroxydans</taxon>
    </lineage>
</organism>
<dbReference type="eggNOG" id="COG2114">
    <property type="taxonomic scope" value="Bacteria"/>
</dbReference>
<dbReference type="Gene3D" id="3.30.70.1230">
    <property type="entry name" value="Nucleotide cyclase"/>
    <property type="match status" value="1"/>
</dbReference>
<comment type="subcellular location">
    <subcellularLocation>
        <location evidence="1">Membrane</location>
    </subcellularLocation>
</comment>
<protein>
    <submittedName>
        <fullName evidence="9">Adenylate/guanylate cyclase</fullName>
        <ecNumber evidence="9">4.6.1.2</ecNumber>
    </submittedName>
</protein>
<evidence type="ECO:0000256" key="1">
    <source>
        <dbReference type="ARBA" id="ARBA00004370"/>
    </source>
</evidence>
<keyword evidence="3" id="KW-0547">Nucleotide-binding</keyword>
<evidence type="ECO:0000259" key="8">
    <source>
        <dbReference type="PROSITE" id="PS50125"/>
    </source>
</evidence>
<keyword evidence="2 7" id="KW-0812">Transmembrane</keyword>
<evidence type="ECO:0000256" key="7">
    <source>
        <dbReference type="SAM" id="Phobius"/>
    </source>
</evidence>